<dbReference type="InterPro" id="IPR037986">
    <property type="entry name" value="Myo5p-like_CBD_DIL"/>
</dbReference>
<evidence type="ECO:0000259" key="2">
    <source>
        <dbReference type="PROSITE" id="PS51126"/>
    </source>
</evidence>
<proteinExistence type="predicted"/>
<feature type="region of interest" description="Disordered" evidence="1">
    <location>
        <begin position="233"/>
        <end position="252"/>
    </location>
</feature>
<feature type="compositionally biased region" description="Basic residues" evidence="1">
    <location>
        <begin position="852"/>
        <end position="861"/>
    </location>
</feature>
<comment type="caution">
    <text evidence="3">The sequence shown here is derived from an EMBL/GenBank/DDBJ whole genome shotgun (WGS) entry which is preliminary data.</text>
</comment>
<protein>
    <submittedName>
        <fullName evidence="3">DIL domain-containing protein</fullName>
    </submittedName>
</protein>
<evidence type="ECO:0000313" key="4">
    <source>
        <dbReference type="Proteomes" id="UP001142393"/>
    </source>
</evidence>
<dbReference type="SUPFAM" id="SSF48403">
    <property type="entry name" value="Ankyrin repeat"/>
    <property type="match status" value="1"/>
</dbReference>
<evidence type="ECO:0000313" key="3">
    <source>
        <dbReference type="EMBL" id="KAJ3750519.1"/>
    </source>
</evidence>
<dbReference type="InterPro" id="IPR052072">
    <property type="entry name" value="Vascular_dev_regulator"/>
</dbReference>
<dbReference type="PANTHER" id="PTHR16027">
    <property type="entry name" value="DILUTE DOMAIN-CONTAINING PROTEIN YPR089W"/>
    <property type="match status" value="1"/>
</dbReference>
<feature type="compositionally biased region" description="Acidic residues" evidence="1">
    <location>
        <begin position="235"/>
        <end position="251"/>
    </location>
</feature>
<feature type="compositionally biased region" description="Polar residues" evidence="1">
    <location>
        <begin position="665"/>
        <end position="687"/>
    </location>
</feature>
<feature type="region of interest" description="Disordered" evidence="1">
    <location>
        <begin position="808"/>
        <end position="876"/>
    </location>
</feature>
<feature type="domain" description="Dilute" evidence="2">
    <location>
        <begin position="323"/>
        <end position="640"/>
    </location>
</feature>
<dbReference type="CDD" id="cd15473">
    <property type="entry name" value="Myo5p-like_CBD_DIL_ANK"/>
    <property type="match status" value="1"/>
</dbReference>
<feature type="region of interest" description="Disordered" evidence="1">
    <location>
        <begin position="426"/>
        <end position="458"/>
    </location>
</feature>
<feature type="compositionally biased region" description="Low complexity" evidence="1">
    <location>
        <begin position="765"/>
        <end position="779"/>
    </location>
</feature>
<dbReference type="InterPro" id="IPR002710">
    <property type="entry name" value="Dilute_dom"/>
</dbReference>
<dbReference type="EMBL" id="JANVFU010000001">
    <property type="protein sequence ID" value="KAJ3750519.1"/>
    <property type="molecule type" value="Genomic_DNA"/>
</dbReference>
<sequence>MNSSPLDISPEPDLYPIYPTTAHIAVQLSSHSGLNPDQKAQLVRHCLTRACVFGELSILQYIFSDPQAHPFIDLGMRDEDGVGLVSLTIQGFGSESERDVEREECVRLLIAQGADLSADKEGWTPLHHAALLSPPTLVSHLMTHGCSPFDVTRRKLTPLDIVSAHSILPGRSDVALLIEEAMRGEGWTGGRLEEKRRILDGRMKRKKKQQSIREDVGKALDVHPRWWNSVSDEFNLSDDSDSEPEDEEDEGLYTPPLDYTNMLVFSPPSLPAIFDSLITNYPPSFRNPQPASLLYMLARFACLTCDHNWLEDFMLGATEAIEDNFFNRPDDISVLVFWLYNTTIWLHLMQCDRSISEVCEMLGSFELIEETINSVFVFIIRLAERKIDELLDSSLLEYSSLGSEFESVQFESDQWSFLRPFSGKKKTAPPTASAHSTIRGPPSPLPLRPPSPSPSVSSFSSIRQSIRARASSSTPTPLQSLFPVNSQAPSPSHLTSYLTALHTFLTLSDINPALITQLWSQIMYWTSCEMFNRVLTRKKYICRSRAVQISMNLGVIEEWVGQMGLPRGVQSHFSPVRDLLNWLQCLSSITEFADLVATIQAMKNINPLQMRRAVRDYKYEVNEGRMTEECIQYLTQLQKDWERHRVKLGVEALRKEMNDRDHDGSASSSVHNDSPEPGNSSILSAGSSDALATQEAIDLLFDQGSAKSNWEPAQPPQVLGELLDSRYMLPLIFPSDPRMLSARPGKIPVYEDDRRSPLPTPDPTRSASRASDGSRGAMAWQSRNRKVREVSSGALRWIDGAVSASRWGRLVPDEEDGDGEHHGRPEMSEEEEEEGVESANGLRVDTRITPLTRKRSARKARASVGGGETTPVEQKC</sequence>
<dbReference type="GO" id="GO:0051020">
    <property type="term" value="F:GTPase binding"/>
    <property type="evidence" value="ECO:0007669"/>
    <property type="project" value="TreeGrafter"/>
</dbReference>
<dbReference type="PANTHER" id="PTHR16027:SF6">
    <property type="entry name" value="DILUTE DOMAIN-CONTAINING PROTEIN"/>
    <property type="match status" value="1"/>
</dbReference>
<evidence type="ECO:0000256" key="1">
    <source>
        <dbReference type="SAM" id="MobiDB-lite"/>
    </source>
</evidence>
<reference evidence="3 4" key="1">
    <citation type="journal article" date="2023" name="Proc. Natl. Acad. Sci. U.S.A.">
        <title>A global phylogenomic analysis of the shiitake genus Lentinula.</title>
        <authorList>
            <person name="Sierra-Patev S."/>
            <person name="Min B."/>
            <person name="Naranjo-Ortiz M."/>
            <person name="Looney B."/>
            <person name="Konkel Z."/>
            <person name="Slot J.C."/>
            <person name="Sakamoto Y."/>
            <person name="Steenwyk J.L."/>
            <person name="Rokas A."/>
            <person name="Carro J."/>
            <person name="Camarero S."/>
            <person name="Ferreira P."/>
            <person name="Molpeceres G."/>
            <person name="Ruiz-Duenas F.J."/>
            <person name="Serrano A."/>
            <person name="Henrissat B."/>
            <person name="Drula E."/>
            <person name="Hughes K.W."/>
            <person name="Mata J.L."/>
            <person name="Ishikawa N.K."/>
            <person name="Vargas-Isla R."/>
            <person name="Ushijima S."/>
            <person name="Smith C.A."/>
            <person name="Donoghue J."/>
            <person name="Ahrendt S."/>
            <person name="Andreopoulos W."/>
            <person name="He G."/>
            <person name="LaButti K."/>
            <person name="Lipzen A."/>
            <person name="Ng V."/>
            <person name="Riley R."/>
            <person name="Sandor L."/>
            <person name="Barry K."/>
            <person name="Martinez A.T."/>
            <person name="Xiao Y."/>
            <person name="Gibbons J.G."/>
            <person name="Terashima K."/>
            <person name="Grigoriev I.V."/>
            <person name="Hibbett D."/>
        </authorList>
    </citation>
    <scope>NUCLEOTIDE SEQUENCE [LARGE SCALE GENOMIC DNA]</scope>
    <source>
        <strain evidence="3 4">TFB7810</strain>
    </source>
</reference>
<keyword evidence="4" id="KW-1185">Reference proteome</keyword>
<feature type="region of interest" description="Disordered" evidence="1">
    <location>
        <begin position="738"/>
        <end position="785"/>
    </location>
</feature>
<dbReference type="SMART" id="SM01132">
    <property type="entry name" value="DIL"/>
    <property type="match status" value="1"/>
</dbReference>
<dbReference type="AlphaFoldDB" id="A0A9W8U327"/>
<feature type="region of interest" description="Disordered" evidence="1">
    <location>
        <begin position="657"/>
        <end position="687"/>
    </location>
</feature>
<feature type="compositionally biased region" description="Pro residues" evidence="1">
    <location>
        <begin position="441"/>
        <end position="453"/>
    </location>
</feature>
<organism evidence="3 4">
    <name type="scientific">Lentinula detonsa</name>
    <dbReference type="NCBI Taxonomy" id="2804962"/>
    <lineage>
        <taxon>Eukaryota</taxon>
        <taxon>Fungi</taxon>
        <taxon>Dikarya</taxon>
        <taxon>Basidiomycota</taxon>
        <taxon>Agaricomycotina</taxon>
        <taxon>Agaricomycetes</taxon>
        <taxon>Agaricomycetidae</taxon>
        <taxon>Agaricales</taxon>
        <taxon>Marasmiineae</taxon>
        <taxon>Omphalotaceae</taxon>
        <taxon>Lentinula</taxon>
    </lineage>
</organism>
<dbReference type="PROSITE" id="PS51126">
    <property type="entry name" value="DILUTE"/>
    <property type="match status" value="1"/>
</dbReference>
<dbReference type="Proteomes" id="UP001142393">
    <property type="component" value="Unassembled WGS sequence"/>
</dbReference>
<dbReference type="Pfam" id="PF01843">
    <property type="entry name" value="DIL"/>
    <property type="match status" value="1"/>
</dbReference>
<accession>A0A9W8U327</accession>
<gene>
    <name evidence="3" type="ORF">DFH05DRAFT_89690</name>
</gene>
<dbReference type="InterPro" id="IPR036770">
    <property type="entry name" value="Ankyrin_rpt-contain_sf"/>
</dbReference>
<dbReference type="Gene3D" id="1.25.40.20">
    <property type="entry name" value="Ankyrin repeat-containing domain"/>
    <property type="match status" value="1"/>
</dbReference>
<name>A0A9W8U327_9AGAR</name>